<organism evidence="2 3">
    <name type="scientific">Rhizorhabdus wittichii</name>
    <dbReference type="NCBI Taxonomy" id="160791"/>
    <lineage>
        <taxon>Bacteria</taxon>
        <taxon>Pseudomonadati</taxon>
        <taxon>Pseudomonadota</taxon>
        <taxon>Alphaproteobacteria</taxon>
        <taxon>Sphingomonadales</taxon>
        <taxon>Sphingomonadaceae</taxon>
        <taxon>Rhizorhabdus</taxon>
    </lineage>
</organism>
<reference evidence="2" key="1">
    <citation type="submission" date="2020-07" db="EMBL/GenBank/DDBJ databases">
        <authorList>
            <person name="Camacho E."/>
        </authorList>
    </citation>
    <scope>NUCLEOTIDE SEQUENCE</scope>
    <source>
        <strain evidence="2">MPO218</strain>
    </source>
</reference>
<accession>A0A975CZ28</accession>
<proteinExistence type="predicted"/>
<evidence type="ECO:0000256" key="1">
    <source>
        <dbReference type="SAM" id="MobiDB-lite"/>
    </source>
</evidence>
<dbReference type="RefSeq" id="WP_208631636.1">
    <property type="nucleotide sequence ID" value="NZ_CP059319.1"/>
</dbReference>
<dbReference type="AlphaFoldDB" id="A0A975CZ28"/>
<dbReference type="EMBL" id="CP059319">
    <property type="protein sequence ID" value="QTH19654.1"/>
    <property type="molecule type" value="Genomic_DNA"/>
</dbReference>
<gene>
    <name evidence="2" type="ORF">HRJ34_14860</name>
</gene>
<evidence type="ECO:0000313" key="2">
    <source>
        <dbReference type="EMBL" id="QTH19654.1"/>
    </source>
</evidence>
<dbReference type="Proteomes" id="UP000664914">
    <property type="component" value="Chromosome"/>
</dbReference>
<feature type="region of interest" description="Disordered" evidence="1">
    <location>
        <begin position="1"/>
        <end position="24"/>
    </location>
</feature>
<feature type="region of interest" description="Disordered" evidence="1">
    <location>
        <begin position="39"/>
        <end position="89"/>
    </location>
</feature>
<sequence>MAGSRFASLRSGARAGNGDSESSDLALAAAAGATAALAMAGVGQQGSDDVDDDDDEPKPPKAKKKEARQEGSSEAREDQPAPLAADRVAAIRAEERQRVADVFASEHVAGRETAAAELLANSDMSAEKIVAMLPKLGANAKGGADDMLEQMQGNNPDLSPGGGQGSGNAKGGWGKITAKIAGQRQR</sequence>
<reference evidence="2" key="2">
    <citation type="submission" date="2021-04" db="EMBL/GenBank/DDBJ databases">
        <title>Isolation and genomic analysis of the ibuprofen-degrading bacterium Sphingomonas strain MPO218.</title>
        <authorList>
            <person name="Aulestia M."/>
            <person name="Flores A."/>
            <person name="Mangas E.L."/>
            <person name="Perez-Pulido A.J."/>
            <person name="Santero E."/>
            <person name="Camacho E.M."/>
        </authorList>
    </citation>
    <scope>NUCLEOTIDE SEQUENCE</scope>
    <source>
        <strain evidence="2">MPO218</strain>
    </source>
</reference>
<name>A0A975CZ28_9SPHN</name>
<feature type="compositionally biased region" description="Gly residues" evidence="1">
    <location>
        <begin position="160"/>
        <end position="174"/>
    </location>
</feature>
<protein>
    <submittedName>
        <fullName evidence="2">Uncharacterized protein</fullName>
    </submittedName>
</protein>
<feature type="compositionally biased region" description="Basic and acidic residues" evidence="1">
    <location>
        <begin position="67"/>
        <end position="79"/>
    </location>
</feature>
<evidence type="ECO:0000313" key="3">
    <source>
        <dbReference type="Proteomes" id="UP000664914"/>
    </source>
</evidence>
<feature type="region of interest" description="Disordered" evidence="1">
    <location>
        <begin position="143"/>
        <end position="186"/>
    </location>
</feature>